<dbReference type="Pfam" id="PF11700">
    <property type="entry name" value="ATG22"/>
    <property type="match status" value="1"/>
</dbReference>
<keyword evidence="4 7" id="KW-0812">Transmembrane</keyword>
<feature type="transmembrane region" description="Helical" evidence="7">
    <location>
        <begin position="206"/>
        <end position="226"/>
    </location>
</feature>
<dbReference type="PANTHER" id="PTHR23519">
    <property type="entry name" value="AUTOPHAGY-RELATED PROTEIN 22"/>
    <property type="match status" value="1"/>
</dbReference>
<feature type="transmembrane region" description="Helical" evidence="7">
    <location>
        <begin position="81"/>
        <end position="103"/>
    </location>
</feature>
<evidence type="ECO:0000256" key="6">
    <source>
        <dbReference type="ARBA" id="ARBA00023136"/>
    </source>
</evidence>
<reference evidence="8" key="1">
    <citation type="submission" date="2021-01" db="EMBL/GenBank/DDBJ databases">
        <authorList>
            <person name="Corre E."/>
            <person name="Pelletier E."/>
            <person name="Niang G."/>
            <person name="Scheremetjew M."/>
            <person name="Finn R."/>
            <person name="Kale V."/>
            <person name="Holt S."/>
            <person name="Cochrane G."/>
            <person name="Meng A."/>
            <person name="Brown T."/>
            <person name="Cohen L."/>
        </authorList>
    </citation>
    <scope>NUCLEOTIDE SEQUENCE</scope>
    <source>
        <strain evidence="8">MM31A-1</strain>
    </source>
</reference>
<accession>A0A7S3PXE4</accession>
<proteinExistence type="inferred from homology"/>
<evidence type="ECO:0000256" key="7">
    <source>
        <dbReference type="SAM" id="Phobius"/>
    </source>
</evidence>
<protein>
    <recommendedName>
        <fullName evidence="9">Major facilitator superfamily (MFS) profile domain-containing protein</fullName>
    </recommendedName>
</protein>
<feature type="transmembrane region" description="Helical" evidence="7">
    <location>
        <begin position="400"/>
        <end position="418"/>
    </location>
</feature>
<gene>
    <name evidence="8" type="ORF">CDEB00056_LOCUS3428</name>
</gene>
<sequence length="492" mass="54122">MAARRQHALCPPYGGNKEALGWALNGAARMIAFVGPGVFLATAIINLAKKEAGCVLEIPEGSSNAPECNERIYGLRPSSFITTYGTVVGLISAVCLPVVGAVLDHTRRRRLVGLVSSMIHIACMFAQIFLTENNWFMMVLIQIVAALAGWMHTLAVYAYLPELTDDPDLLVSWTANFQMIQYASLLLFLMYMLGILYATGYNDDDILSARISMISSTAIAMPSYLWTWMGLMKARDAFHPLPEGSSLWTIGFQRVYNTSKKICGRYRALMWFLINVMIVEAGQASIASIALTYLTDTLQMSTAENGIAILLLFAFGILGALVAKKSVNFMNPIYSNQLCQVVTGANTAIAVIILYGPGQQIQAYIVASVWGICAGWKICIERFTICQIIPKNQDAELMGFYLFSSQVLIWFPTLIFTAMNEAGVNQRAGLSILIAFFLGGIVSLWMMGPYEEAVSLAREESDMLHDQSNIVEQELDEVEKSTDGNGKMSICE</sequence>
<keyword evidence="6 7" id="KW-0472">Membrane</keyword>
<dbReference type="PANTHER" id="PTHR23519:SF1">
    <property type="entry name" value="AUTOPHAGY-RELATED PROTEIN 22"/>
    <property type="match status" value="1"/>
</dbReference>
<feature type="transmembrane region" description="Helical" evidence="7">
    <location>
        <begin position="430"/>
        <end position="448"/>
    </location>
</feature>
<evidence type="ECO:0000256" key="4">
    <source>
        <dbReference type="ARBA" id="ARBA00022692"/>
    </source>
</evidence>
<dbReference type="InterPro" id="IPR036259">
    <property type="entry name" value="MFS_trans_sf"/>
</dbReference>
<evidence type="ECO:0000256" key="5">
    <source>
        <dbReference type="ARBA" id="ARBA00022989"/>
    </source>
</evidence>
<feature type="transmembrane region" description="Helical" evidence="7">
    <location>
        <begin position="135"/>
        <end position="160"/>
    </location>
</feature>
<name>A0A7S3PXE4_9STRA</name>
<dbReference type="SUPFAM" id="SSF103473">
    <property type="entry name" value="MFS general substrate transporter"/>
    <property type="match status" value="1"/>
</dbReference>
<organism evidence="8">
    <name type="scientific">Chaetoceros debilis</name>
    <dbReference type="NCBI Taxonomy" id="122233"/>
    <lineage>
        <taxon>Eukaryota</taxon>
        <taxon>Sar</taxon>
        <taxon>Stramenopiles</taxon>
        <taxon>Ochrophyta</taxon>
        <taxon>Bacillariophyta</taxon>
        <taxon>Coscinodiscophyceae</taxon>
        <taxon>Chaetocerotophycidae</taxon>
        <taxon>Chaetocerotales</taxon>
        <taxon>Chaetocerotaceae</taxon>
        <taxon>Chaetoceros</taxon>
    </lineage>
</organism>
<evidence type="ECO:0008006" key="9">
    <source>
        <dbReference type="Google" id="ProtNLM"/>
    </source>
</evidence>
<evidence type="ECO:0000256" key="2">
    <source>
        <dbReference type="ARBA" id="ARBA00006978"/>
    </source>
</evidence>
<comment type="similarity">
    <text evidence="2">Belongs to the ATG22 family.</text>
</comment>
<feature type="transmembrane region" description="Helical" evidence="7">
    <location>
        <begin position="269"/>
        <end position="294"/>
    </location>
</feature>
<evidence type="ECO:0000256" key="3">
    <source>
        <dbReference type="ARBA" id="ARBA00022448"/>
    </source>
</evidence>
<feature type="transmembrane region" description="Helical" evidence="7">
    <location>
        <begin position="180"/>
        <end position="200"/>
    </location>
</feature>
<keyword evidence="5 7" id="KW-1133">Transmembrane helix</keyword>
<evidence type="ECO:0000313" key="8">
    <source>
        <dbReference type="EMBL" id="CAE0458587.1"/>
    </source>
</evidence>
<feature type="transmembrane region" description="Helical" evidence="7">
    <location>
        <begin position="110"/>
        <end position="129"/>
    </location>
</feature>
<keyword evidence="3" id="KW-0813">Transport</keyword>
<comment type="subcellular location">
    <subcellularLocation>
        <location evidence="1">Endomembrane system</location>
        <topology evidence="1">Multi-pass membrane protein</topology>
    </subcellularLocation>
</comment>
<dbReference type="AlphaFoldDB" id="A0A7S3PXE4"/>
<dbReference type="InterPro" id="IPR050495">
    <property type="entry name" value="ATG22/LtaA_families"/>
</dbReference>
<dbReference type="InterPro" id="IPR024671">
    <property type="entry name" value="Atg22-like"/>
</dbReference>
<feature type="transmembrane region" description="Helical" evidence="7">
    <location>
        <begin position="335"/>
        <end position="355"/>
    </location>
</feature>
<dbReference type="Gene3D" id="1.20.1250.20">
    <property type="entry name" value="MFS general substrate transporter like domains"/>
    <property type="match status" value="1"/>
</dbReference>
<feature type="transmembrane region" description="Helical" evidence="7">
    <location>
        <begin position="361"/>
        <end position="379"/>
    </location>
</feature>
<dbReference type="EMBL" id="HBIO01004929">
    <property type="protein sequence ID" value="CAE0458587.1"/>
    <property type="molecule type" value="Transcribed_RNA"/>
</dbReference>
<evidence type="ECO:0000256" key="1">
    <source>
        <dbReference type="ARBA" id="ARBA00004127"/>
    </source>
</evidence>
<feature type="transmembrane region" description="Helical" evidence="7">
    <location>
        <begin position="306"/>
        <end position="323"/>
    </location>
</feature>
<dbReference type="GO" id="GO:0012505">
    <property type="term" value="C:endomembrane system"/>
    <property type="evidence" value="ECO:0007669"/>
    <property type="project" value="UniProtKB-SubCell"/>
</dbReference>